<name>A7T5N5_NEMVE</name>
<dbReference type="OMA" id="ILEFSCV"/>
<accession>A7T5N5</accession>
<sequence length="161" mass="18707">MESVLMLKDLLTKAKLDLKDAYLTVPIDRDYQRFLRFLWKDSILEFSCVPFGLPRDKVRKIRQRCQQLIDNPQTTVRELSKFLGLLSSSIQAVPPAPLHYRYLQEAKNKALRTLQSYEATVLINQDALQEVTWWRDNLLAWTGKALLQNLTDLVIETDASL</sequence>
<evidence type="ECO:0000313" key="1">
    <source>
        <dbReference type="EMBL" id="EDO28726.1"/>
    </source>
</evidence>
<proteinExistence type="predicted"/>
<dbReference type="PhylomeDB" id="A7T5N5"/>
<protein>
    <submittedName>
        <fullName evidence="1">Uncharacterized protein</fullName>
    </submittedName>
</protein>
<dbReference type="HOGENOM" id="CLU_1645728_0_0_1"/>
<dbReference type="Proteomes" id="UP000001593">
    <property type="component" value="Unassembled WGS sequence"/>
</dbReference>
<dbReference type="AlphaFoldDB" id="A7T5N5"/>
<dbReference type="PANTHER" id="PTHR33050:SF7">
    <property type="entry name" value="RIBONUCLEASE H"/>
    <property type="match status" value="1"/>
</dbReference>
<evidence type="ECO:0000313" key="2">
    <source>
        <dbReference type="Proteomes" id="UP000001593"/>
    </source>
</evidence>
<dbReference type="PANTHER" id="PTHR33050">
    <property type="entry name" value="REVERSE TRANSCRIPTASE DOMAIN-CONTAINING PROTEIN"/>
    <property type="match status" value="1"/>
</dbReference>
<dbReference type="EMBL" id="DS471244">
    <property type="protein sequence ID" value="EDO28726.1"/>
    <property type="molecule type" value="Genomic_DNA"/>
</dbReference>
<dbReference type="InterPro" id="IPR052055">
    <property type="entry name" value="Hepadnavirus_pol/RT"/>
</dbReference>
<dbReference type="InParanoid" id="A7T5N5"/>
<reference evidence="1 2" key="1">
    <citation type="journal article" date="2007" name="Science">
        <title>Sea anemone genome reveals ancestral eumetazoan gene repertoire and genomic organization.</title>
        <authorList>
            <person name="Putnam N.H."/>
            <person name="Srivastava M."/>
            <person name="Hellsten U."/>
            <person name="Dirks B."/>
            <person name="Chapman J."/>
            <person name="Salamov A."/>
            <person name="Terry A."/>
            <person name="Shapiro H."/>
            <person name="Lindquist E."/>
            <person name="Kapitonov V.V."/>
            <person name="Jurka J."/>
            <person name="Genikhovich G."/>
            <person name="Grigoriev I.V."/>
            <person name="Lucas S.M."/>
            <person name="Steele R.E."/>
            <person name="Finnerty J.R."/>
            <person name="Technau U."/>
            <person name="Martindale M.Q."/>
            <person name="Rokhsar D.S."/>
        </authorList>
    </citation>
    <scope>NUCLEOTIDE SEQUENCE [LARGE SCALE GENOMIC DNA]</scope>
    <source>
        <strain evidence="2">CH2 X CH6</strain>
    </source>
</reference>
<dbReference type="SUPFAM" id="SSF56672">
    <property type="entry name" value="DNA/RNA polymerases"/>
    <property type="match status" value="1"/>
</dbReference>
<organism evidence="1 2">
    <name type="scientific">Nematostella vectensis</name>
    <name type="common">Starlet sea anemone</name>
    <dbReference type="NCBI Taxonomy" id="45351"/>
    <lineage>
        <taxon>Eukaryota</taxon>
        <taxon>Metazoa</taxon>
        <taxon>Cnidaria</taxon>
        <taxon>Anthozoa</taxon>
        <taxon>Hexacorallia</taxon>
        <taxon>Actiniaria</taxon>
        <taxon>Edwardsiidae</taxon>
        <taxon>Nematostella</taxon>
    </lineage>
</organism>
<gene>
    <name evidence="1" type="ORF">NEMVEDRAFT_v1g222669</name>
</gene>
<keyword evidence="2" id="KW-1185">Reference proteome</keyword>
<dbReference type="InterPro" id="IPR043502">
    <property type="entry name" value="DNA/RNA_pol_sf"/>
</dbReference>